<name>A0A2T4TUU4_9BACT</name>
<evidence type="ECO:0000313" key="3">
    <source>
        <dbReference type="Proteomes" id="UP000241436"/>
    </source>
</evidence>
<reference evidence="3" key="2">
    <citation type="journal article" date="2018" name="Environ. Microbiol.">
        <title>Bloom of a denitrifying methanotroph, 'Candidatus Methylomirabilis limnetica', in a deep stratified lake.</title>
        <authorList>
            <person name="Graf J.S."/>
            <person name="Mayr M.J."/>
            <person name="Marchant H.K."/>
            <person name="Tienken D."/>
            <person name="Hach P.F."/>
            <person name="Brand A."/>
            <person name="Schubert C.J."/>
            <person name="Kuypers M.M."/>
            <person name="Milucka J."/>
        </authorList>
    </citation>
    <scope>NUCLEOTIDE SEQUENCE [LARGE SCALE GENOMIC DNA]</scope>
    <source>
        <strain evidence="3">Zug</strain>
    </source>
</reference>
<gene>
    <name evidence="2" type="ORF">CLG94_12630</name>
</gene>
<accession>A0A2T4TUU4</accession>
<proteinExistence type="predicted"/>
<dbReference type="Pfam" id="PF12651">
    <property type="entry name" value="RHH_3"/>
    <property type="match status" value="1"/>
</dbReference>
<keyword evidence="3" id="KW-1185">Reference proteome</keyword>
<dbReference type="Proteomes" id="UP000241436">
    <property type="component" value="Unassembled WGS sequence"/>
</dbReference>
<protein>
    <submittedName>
        <fullName evidence="2">Transcriptional regulator</fullName>
    </submittedName>
</protein>
<sequence length="48" mass="5746">MPKVKLFVMVEEAQDCSIRLLHERTRVPMSVYIREALDDLIEKYRPIL</sequence>
<dbReference type="RefSeq" id="WP_107564048.1">
    <property type="nucleotide sequence ID" value="NZ_NVQC01000039.1"/>
</dbReference>
<organism evidence="2 3">
    <name type="scientific">Candidatus Methylomirabilis limnetica</name>
    <dbReference type="NCBI Taxonomy" id="2033718"/>
    <lineage>
        <taxon>Bacteria</taxon>
        <taxon>Candidatus Methylomirabilota</taxon>
        <taxon>Candidatus Methylomirabilia</taxon>
        <taxon>Candidatus Methylomirabilales</taxon>
        <taxon>Candidatus Methylomirabilaceae</taxon>
        <taxon>Candidatus Methylomirabilis</taxon>
    </lineage>
</organism>
<dbReference type="AlphaFoldDB" id="A0A2T4TUU4"/>
<evidence type="ECO:0000313" key="2">
    <source>
        <dbReference type="EMBL" id="PTL34882.1"/>
    </source>
</evidence>
<dbReference type="OrthoDB" id="5519946at2"/>
<reference evidence="2 3" key="1">
    <citation type="submission" date="2017-09" db="EMBL/GenBank/DDBJ databases">
        <title>Bloom of a denitrifying methanotroph, Candidatus Methylomirabilis limnetica, in a deep stratified lake.</title>
        <authorList>
            <person name="Graf J.S."/>
            <person name="Marchant H.K."/>
            <person name="Tienken D."/>
            <person name="Hach P.F."/>
            <person name="Brand A."/>
            <person name="Schubert C.J."/>
            <person name="Kuypers M.M."/>
            <person name="Milucka J."/>
        </authorList>
    </citation>
    <scope>NUCLEOTIDE SEQUENCE [LARGE SCALE GENOMIC DNA]</scope>
    <source>
        <strain evidence="2 3">Zug</strain>
    </source>
</reference>
<evidence type="ECO:0000259" key="1">
    <source>
        <dbReference type="Pfam" id="PF12651"/>
    </source>
</evidence>
<feature type="domain" description="Predicted DNA-binding protein ribbon-helix-helix" evidence="1">
    <location>
        <begin position="7"/>
        <end position="45"/>
    </location>
</feature>
<dbReference type="InterPro" id="IPR038733">
    <property type="entry name" value="Predicted_DNA_bind_prot_RHH"/>
</dbReference>
<dbReference type="EMBL" id="NVQC01000039">
    <property type="protein sequence ID" value="PTL34882.1"/>
    <property type="molecule type" value="Genomic_DNA"/>
</dbReference>
<comment type="caution">
    <text evidence="2">The sequence shown here is derived from an EMBL/GenBank/DDBJ whole genome shotgun (WGS) entry which is preliminary data.</text>
</comment>